<name>A0A397T7K1_9GLOM</name>
<accession>A0A397T7K1</accession>
<dbReference type="InterPro" id="IPR032675">
    <property type="entry name" value="LRR_dom_sf"/>
</dbReference>
<dbReference type="AlphaFoldDB" id="A0A397T7K1"/>
<evidence type="ECO:0000313" key="1">
    <source>
        <dbReference type="EMBL" id="RIA92325.1"/>
    </source>
</evidence>
<dbReference type="Proteomes" id="UP000265703">
    <property type="component" value="Unassembled WGS sequence"/>
</dbReference>
<dbReference type="EMBL" id="QKYT01000129">
    <property type="protein sequence ID" value="RIA92325.1"/>
    <property type="molecule type" value="Genomic_DNA"/>
</dbReference>
<dbReference type="STRING" id="658196.A0A397T7K1"/>
<proteinExistence type="predicted"/>
<reference evidence="1 2" key="1">
    <citation type="submission" date="2018-06" db="EMBL/GenBank/DDBJ databases">
        <title>Comparative genomics reveals the genomic features of Rhizophagus irregularis, R. cerebriforme, R. diaphanum and Gigaspora rosea, and their symbiotic lifestyle signature.</title>
        <authorList>
            <person name="Morin E."/>
            <person name="San Clemente H."/>
            <person name="Chen E.C.H."/>
            <person name="De La Providencia I."/>
            <person name="Hainaut M."/>
            <person name="Kuo A."/>
            <person name="Kohler A."/>
            <person name="Murat C."/>
            <person name="Tang N."/>
            <person name="Roy S."/>
            <person name="Loubradou J."/>
            <person name="Henrissat B."/>
            <person name="Grigoriev I.V."/>
            <person name="Corradi N."/>
            <person name="Roux C."/>
            <person name="Martin F.M."/>
        </authorList>
    </citation>
    <scope>NUCLEOTIDE SEQUENCE [LARGE SCALE GENOMIC DNA]</scope>
    <source>
        <strain evidence="1 2">DAOM 227022</strain>
    </source>
</reference>
<protein>
    <recommendedName>
        <fullName evidence="3">F-box domain-containing protein</fullName>
    </recommendedName>
</protein>
<organism evidence="1 2">
    <name type="scientific">Glomus cerebriforme</name>
    <dbReference type="NCBI Taxonomy" id="658196"/>
    <lineage>
        <taxon>Eukaryota</taxon>
        <taxon>Fungi</taxon>
        <taxon>Fungi incertae sedis</taxon>
        <taxon>Mucoromycota</taxon>
        <taxon>Glomeromycotina</taxon>
        <taxon>Glomeromycetes</taxon>
        <taxon>Glomerales</taxon>
        <taxon>Glomeraceae</taxon>
        <taxon>Glomus</taxon>
    </lineage>
</organism>
<keyword evidence="2" id="KW-1185">Reference proteome</keyword>
<sequence>MSIIPFICFSEAKGCLTDLSELLCSSDLPPKFFYQISQMCHNLQSLTISIKCEASDELKELISLQNNLKDLNLSAFILDNWISIIPALTKHSNTLTRLHLHGCDDNMLSLSFIGSFPNLQEIKFSFFNENNFEDFERLQYVNFPKLQILNFPHQCPKPNHMIKFLEINGNNLKKLDMGIYKLNDTLILSIVKHCPNLKELSKIFRSDELYALRIIFESCQYLESIKFWCGKEWYLDEKEALETVAKYSPKHFYILKMYNAANSKLVPEDLESFFTSWKNRTSEKPLNIVIIKGYFNSLVVNKKNIEVIEKYKNLGIIKFKIE</sequence>
<evidence type="ECO:0008006" key="3">
    <source>
        <dbReference type="Google" id="ProtNLM"/>
    </source>
</evidence>
<comment type="caution">
    <text evidence="1">The sequence shown here is derived from an EMBL/GenBank/DDBJ whole genome shotgun (WGS) entry which is preliminary data.</text>
</comment>
<evidence type="ECO:0000313" key="2">
    <source>
        <dbReference type="Proteomes" id="UP000265703"/>
    </source>
</evidence>
<dbReference type="SUPFAM" id="SSF52047">
    <property type="entry name" value="RNI-like"/>
    <property type="match status" value="1"/>
</dbReference>
<dbReference type="Gene3D" id="3.80.10.10">
    <property type="entry name" value="Ribonuclease Inhibitor"/>
    <property type="match status" value="1"/>
</dbReference>
<gene>
    <name evidence="1" type="ORF">C1645_736423</name>
</gene>